<dbReference type="HOGENOM" id="CLU_933656_0_0_9"/>
<evidence type="ECO:0008006" key="3">
    <source>
        <dbReference type="Google" id="ProtNLM"/>
    </source>
</evidence>
<dbReference type="Pfam" id="PF13306">
    <property type="entry name" value="LRR_5"/>
    <property type="match status" value="1"/>
</dbReference>
<gene>
    <name evidence="1" type="ORF">HMPREF9282_01260</name>
</gene>
<dbReference type="InterPro" id="IPR026906">
    <property type="entry name" value="LRR_5"/>
</dbReference>
<reference evidence="1 2" key="1">
    <citation type="submission" date="2012-09" db="EMBL/GenBank/DDBJ databases">
        <title>The Genome Sequence of Veillonella ratti ACS-216-V-COL6B.</title>
        <authorList>
            <consortium name="The Broad Institute Genome Sequencing Platform"/>
            <person name="Earl A."/>
            <person name="Ward D."/>
            <person name="Feldgarden M."/>
            <person name="Gevers D."/>
            <person name="Saerens B."/>
            <person name="Vaneechoutte M."/>
            <person name="Walker B."/>
            <person name="Young S.K."/>
            <person name="Zeng Q."/>
            <person name="Gargeya S."/>
            <person name="Fitzgerald M."/>
            <person name="Haas B."/>
            <person name="Abouelleil A."/>
            <person name="Alvarado L."/>
            <person name="Arachchi H.M."/>
            <person name="Berlin A."/>
            <person name="Chapman S.B."/>
            <person name="Goldberg J."/>
            <person name="Griggs A."/>
            <person name="Gujja S."/>
            <person name="Hansen M."/>
            <person name="Howarth C."/>
            <person name="Imamovic A."/>
            <person name="Larimer J."/>
            <person name="McCowen C."/>
            <person name="Montmayeur A."/>
            <person name="Murphy C."/>
            <person name="Neiman D."/>
            <person name="Pearson M."/>
            <person name="Priest M."/>
            <person name="Roberts A."/>
            <person name="Saif S."/>
            <person name="Shea T."/>
            <person name="Sisk P."/>
            <person name="Sykes S."/>
            <person name="Wortman J."/>
            <person name="Nusbaum C."/>
            <person name="Birren B."/>
        </authorList>
    </citation>
    <scope>NUCLEOTIDE SEQUENCE [LARGE SCALE GENOMIC DNA]</scope>
    <source>
        <strain evidence="1 2">ACS-216-V-Col6b</strain>
    </source>
</reference>
<dbReference type="Gene3D" id="3.80.10.10">
    <property type="entry name" value="Ribonuclease Inhibitor"/>
    <property type="match status" value="1"/>
</dbReference>
<sequence length="298" mass="32087">MSMVLINDFKLQGIADAIKAKRGSNEKMFPSEMPAAINAISASGESENVNELLASIADGSYQWGEFQGEETNINSLIYNRQTPMSSYTNNNLKEINIDGAFSYNKLTSFKAPNLDTLNNKSATFQYCDNLTEVDLGNVTKLPVATFYASKKIGYVPNADKITEIGQQCFSFNPLISDLYLPQVQSIGPFAFAQCGNLQTIILPSIISLTANIFNNSHGIQVVDLGDTCISVTNSAFSGCKIDLTLIVRAVKPPTLNGSFMLGSGGAVISILVPTEAVDAYKSATNWSNYAPVISAISN</sequence>
<dbReference type="Proteomes" id="UP000009891">
    <property type="component" value="Unassembled WGS sequence"/>
</dbReference>
<keyword evidence="2" id="KW-1185">Reference proteome</keyword>
<evidence type="ECO:0000313" key="1">
    <source>
        <dbReference type="EMBL" id="EKU78354.1"/>
    </source>
</evidence>
<dbReference type="RefSeq" id="WP_006556147.1">
    <property type="nucleotide sequence ID" value="NZ_JH992937.1"/>
</dbReference>
<evidence type="ECO:0000313" key="2">
    <source>
        <dbReference type="Proteomes" id="UP000009891"/>
    </source>
</evidence>
<proteinExistence type="predicted"/>
<dbReference type="EMBL" id="AHAF01000008">
    <property type="protein sequence ID" value="EKU78354.1"/>
    <property type="molecule type" value="Genomic_DNA"/>
</dbReference>
<dbReference type="SUPFAM" id="SSF52058">
    <property type="entry name" value="L domain-like"/>
    <property type="match status" value="1"/>
</dbReference>
<protein>
    <recommendedName>
        <fullName evidence="3">Leucine-rich repeat domain-containing protein</fullName>
    </recommendedName>
</protein>
<dbReference type="InterPro" id="IPR053139">
    <property type="entry name" value="Surface_bspA-like"/>
</dbReference>
<dbReference type="OrthoDB" id="1751034at2"/>
<name>K9D1D5_9FIRM</name>
<dbReference type="InterPro" id="IPR032675">
    <property type="entry name" value="LRR_dom_sf"/>
</dbReference>
<dbReference type="PANTHER" id="PTHR45661">
    <property type="entry name" value="SURFACE ANTIGEN"/>
    <property type="match status" value="1"/>
</dbReference>
<dbReference type="eggNOG" id="COG4886">
    <property type="taxonomic scope" value="Bacteria"/>
</dbReference>
<dbReference type="AlphaFoldDB" id="K9D1D5"/>
<comment type="caution">
    <text evidence="1">The sequence shown here is derived from an EMBL/GenBank/DDBJ whole genome shotgun (WGS) entry which is preliminary data.</text>
</comment>
<dbReference type="PATRIC" id="fig|883156.3.peg.1222"/>
<dbReference type="PANTHER" id="PTHR45661:SF3">
    <property type="entry name" value="IG-LIKE DOMAIN-CONTAINING PROTEIN"/>
    <property type="match status" value="1"/>
</dbReference>
<dbReference type="STRING" id="883156.HMPREF9282_01260"/>
<accession>K9D1D5</accession>
<organism evidence="1 2">
    <name type="scientific">Veillonella seminalis ACS-216-V-Col6b</name>
    <dbReference type="NCBI Taxonomy" id="883156"/>
    <lineage>
        <taxon>Bacteria</taxon>
        <taxon>Bacillati</taxon>
        <taxon>Bacillota</taxon>
        <taxon>Negativicutes</taxon>
        <taxon>Veillonellales</taxon>
        <taxon>Veillonellaceae</taxon>
        <taxon>Veillonella</taxon>
    </lineage>
</organism>